<proteinExistence type="predicted"/>
<dbReference type="PROSITE" id="PS50995">
    <property type="entry name" value="HTH_MARR_2"/>
    <property type="match status" value="1"/>
</dbReference>
<keyword evidence="3" id="KW-0804">Transcription</keyword>
<dbReference type="InterPro" id="IPR036388">
    <property type="entry name" value="WH-like_DNA-bd_sf"/>
</dbReference>
<evidence type="ECO:0000313" key="5">
    <source>
        <dbReference type="EMBL" id="SEC02297.1"/>
    </source>
</evidence>
<dbReference type="InterPro" id="IPR000835">
    <property type="entry name" value="HTH_MarR-typ"/>
</dbReference>
<dbReference type="SUPFAM" id="SSF46785">
    <property type="entry name" value="Winged helix' DNA-binding domain"/>
    <property type="match status" value="1"/>
</dbReference>
<evidence type="ECO:0000313" key="6">
    <source>
        <dbReference type="Proteomes" id="UP000198742"/>
    </source>
</evidence>
<dbReference type="Proteomes" id="UP000198742">
    <property type="component" value="Unassembled WGS sequence"/>
</dbReference>
<organism evidence="5 6">
    <name type="scientific">Nocardioides exalbidus</name>
    <dbReference type="NCBI Taxonomy" id="402596"/>
    <lineage>
        <taxon>Bacteria</taxon>
        <taxon>Bacillati</taxon>
        <taxon>Actinomycetota</taxon>
        <taxon>Actinomycetes</taxon>
        <taxon>Propionibacteriales</taxon>
        <taxon>Nocardioidaceae</taxon>
        <taxon>Nocardioides</taxon>
    </lineage>
</organism>
<dbReference type="AlphaFoldDB" id="A0A1H4P4C1"/>
<dbReference type="GO" id="GO:0003700">
    <property type="term" value="F:DNA-binding transcription factor activity"/>
    <property type="evidence" value="ECO:0007669"/>
    <property type="project" value="InterPro"/>
</dbReference>
<dbReference type="EMBL" id="FNRT01000002">
    <property type="protein sequence ID" value="SEC02297.1"/>
    <property type="molecule type" value="Genomic_DNA"/>
</dbReference>
<sequence length="156" mass="16784">MVKYIQHMTEPTAVFDRVLMLAQLVQADLAHFEREQGLTTSRVHLLWVLGTTGPTTQQALADALDVTPRNVTGLVDGLVASGHVTREPHPTDRRATLVTPTDLGATTVDGLSRSHQQLAEQLFGDVPASRLTTFDGVLAATIERFAALMEAGGSAR</sequence>
<accession>A0A1H4P4C1</accession>
<evidence type="ECO:0000256" key="3">
    <source>
        <dbReference type="ARBA" id="ARBA00023163"/>
    </source>
</evidence>
<evidence type="ECO:0000256" key="2">
    <source>
        <dbReference type="ARBA" id="ARBA00023125"/>
    </source>
</evidence>
<gene>
    <name evidence="5" type="ORF">SAMN04489844_1525</name>
</gene>
<dbReference type="PANTHER" id="PTHR42756">
    <property type="entry name" value="TRANSCRIPTIONAL REGULATOR, MARR"/>
    <property type="match status" value="1"/>
</dbReference>
<dbReference type="STRING" id="402596.SAMN04489844_1525"/>
<name>A0A1H4P4C1_9ACTN</name>
<dbReference type="Gene3D" id="1.10.10.10">
    <property type="entry name" value="Winged helix-like DNA-binding domain superfamily/Winged helix DNA-binding domain"/>
    <property type="match status" value="1"/>
</dbReference>
<dbReference type="Pfam" id="PF01047">
    <property type="entry name" value="MarR"/>
    <property type="match status" value="1"/>
</dbReference>
<dbReference type="GO" id="GO:0003677">
    <property type="term" value="F:DNA binding"/>
    <property type="evidence" value="ECO:0007669"/>
    <property type="project" value="UniProtKB-KW"/>
</dbReference>
<dbReference type="PROSITE" id="PS01117">
    <property type="entry name" value="HTH_MARR_1"/>
    <property type="match status" value="1"/>
</dbReference>
<keyword evidence="6" id="KW-1185">Reference proteome</keyword>
<feature type="domain" description="HTH marR-type" evidence="4">
    <location>
        <begin position="11"/>
        <end position="143"/>
    </location>
</feature>
<evidence type="ECO:0000256" key="1">
    <source>
        <dbReference type="ARBA" id="ARBA00023015"/>
    </source>
</evidence>
<dbReference type="InterPro" id="IPR023187">
    <property type="entry name" value="Tscrpt_reg_MarR-type_CS"/>
</dbReference>
<keyword evidence="2 5" id="KW-0238">DNA-binding</keyword>
<protein>
    <submittedName>
        <fullName evidence="5">DNA-binding transcriptional regulator, MarR family</fullName>
    </submittedName>
</protein>
<dbReference type="SMART" id="SM00347">
    <property type="entry name" value="HTH_MARR"/>
    <property type="match status" value="1"/>
</dbReference>
<evidence type="ECO:0000259" key="4">
    <source>
        <dbReference type="PROSITE" id="PS50995"/>
    </source>
</evidence>
<dbReference type="InterPro" id="IPR036390">
    <property type="entry name" value="WH_DNA-bd_sf"/>
</dbReference>
<keyword evidence="1" id="KW-0805">Transcription regulation</keyword>
<reference evidence="6" key="1">
    <citation type="submission" date="2016-10" db="EMBL/GenBank/DDBJ databases">
        <authorList>
            <person name="Varghese N."/>
            <person name="Submissions S."/>
        </authorList>
    </citation>
    <scope>NUCLEOTIDE SEQUENCE [LARGE SCALE GENOMIC DNA]</scope>
    <source>
        <strain evidence="6">DSM 22017</strain>
    </source>
</reference>
<dbReference type="PANTHER" id="PTHR42756:SF1">
    <property type="entry name" value="TRANSCRIPTIONAL REPRESSOR OF EMRAB OPERON"/>
    <property type="match status" value="1"/>
</dbReference>